<dbReference type="InterPro" id="IPR036047">
    <property type="entry name" value="F-box-like_dom_sf"/>
</dbReference>
<dbReference type="Proteomes" id="UP001362999">
    <property type="component" value="Unassembled WGS sequence"/>
</dbReference>
<evidence type="ECO:0000313" key="2">
    <source>
        <dbReference type="EMBL" id="KAK6987587.1"/>
    </source>
</evidence>
<reference evidence="2 3" key="1">
    <citation type="journal article" date="2024" name="J Genomics">
        <title>Draft genome sequencing and assembly of Favolaschia claudopus CIRM-BRFM 2984 isolated from oak limbs.</title>
        <authorList>
            <person name="Navarro D."/>
            <person name="Drula E."/>
            <person name="Chaduli D."/>
            <person name="Cazenave R."/>
            <person name="Ahrendt S."/>
            <person name="Wang J."/>
            <person name="Lipzen A."/>
            <person name="Daum C."/>
            <person name="Barry K."/>
            <person name="Grigoriev I.V."/>
            <person name="Favel A."/>
            <person name="Rosso M.N."/>
            <person name="Martin F."/>
        </authorList>
    </citation>
    <scope>NUCLEOTIDE SEQUENCE [LARGE SCALE GENOMIC DNA]</scope>
    <source>
        <strain evidence="2 3">CIRM-BRFM 2984</strain>
    </source>
</reference>
<comment type="caution">
    <text evidence="2">The sequence shown here is derived from an EMBL/GenBank/DDBJ whole genome shotgun (WGS) entry which is preliminary data.</text>
</comment>
<sequence length="513" mass="57778">MHQPQPAVRYLALLPVEIWALCWSVCSLRQQRRLSLVCKLFRSITLPFLFKHLSFNAGVDFYVSCMDKEARIRRLRSMHRIAVRLEKLAESPLALAPFVQSWTVALGYQEQYKIDTTGVSEALHTRIFQTFGKMLTLCHNLSTVHLKRLKIDTMLLSTVLSLPKLQHLTLETRELTIIDTGGVLPKHTKLQSLDLSHDYLLREGFTEIDLPILAHLTLQFVKEHETFFQHVERFPRLETLTVNSIQNSDFPVIKSNSLPILRALTGPSTMIISLAPNRPITRASIGSSSIQSLSQSCAALSRSSVPLRALDLPYVHFLPRILPWQSNAHGINSMHEFLTEITALLPELTELILKLPNPRMGRCGGCFSGIDIVSEPLGVDELPILCDDTAFDDLPEQEISDDEGDASDSGTNITITISVDNLPDTELKVESWTHQSFLQQISPTCLPLPRNVEILHLQASWVDNPLPLAVQERALKSLITAYPTLQEIQLALLNSTWRRIGRSESVWRAVSND</sequence>
<evidence type="ECO:0008006" key="4">
    <source>
        <dbReference type="Google" id="ProtNLM"/>
    </source>
</evidence>
<keyword evidence="1" id="KW-0732">Signal</keyword>
<protein>
    <recommendedName>
        <fullName evidence="4">F-box domain-containing protein</fullName>
    </recommendedName>
</protein>
<feature type="chain" id="PRO_5043384708" description="F-box domain-containing protein" evidence="1">
    <location>
        <begin position="25"/>
        <end position="513"/>
    </location>
</feature>
<keyword evidence="3" id="KW-1185">Reference proteome</keyword>
<dbReference type="SUPFAM" id="SSF81383">
    <property type="entry name" value="F-box domain"/>
    <property type="match status" value="1"/>
</dbReference>
<dbReference type="EMBL" id="JAWWNJ010000131">
    <property type="protein sequence ID" value="KAK6987587.1"/>
    <property type="molecule type" value="Genomic_DNA"/>
</dbReference>
<accession>A0AAV9ZMC6</accession>
<evidence type="ECO:0000256" key="1">
    <source>
        <dbReference type="SAM" id="SignalP"/>
    </source>
</evidence>
<organism evidence="2 3">
    <name type="scientific">Favolaschia claudopus</name>
    <dbReference type="NCBI Taxonomy" id="2862362"/>
    <lineage>
        <taxon>Eukaryota</taxon>
        <taxon>Fungi</taxon>
        <taxon>Dikarya</taxon>
        <taxon>Basidiomycota</taxon>
        <taxon>Agaricomycotina</taxon>
        <taxon>Agaricomycetes</taxon>
        <taxon>Agaricomycetidae</taxon>
        <taxon>Agaricales</taxon>
        <taxon>Marasmiineae</taxon>
        <taxon>Mycenaceae</taxon>
        <taxon>Favolaschia</taxon>
    </lineage>
</organism>
<proteinExistence type="predicted"/>
<dbReference type="InterPro" id="IPR032675">
    <property type="entry name" value="LRR_dom_sf"/>
</dbReference>
<gene>
    <name evidence="2" type="ORF">R3P38DRAFT_2661701</name>
</gene>
<feature type="signal peptide" evidence="1">
    <location>
        <begin position="1"/>
        <end position="24"/>
    </location>
</feature>
<evidence type="ECO:0000313" key="3">
    <source>
        <dbReference type="Proteomes" id="UP001362999"/>
    </source>
</evidence>
<dbReference type="SUPFAM" id="SSF52047">
    <property type="entry name" value="RNI-like"/>
    <property type="match status" value="1"/>
</dbReference>
<dbReference type="AlphaFoldDB" id="A0AAV9ZMC6"/>
<name>A0AAV9ZMC6_9AGAR</name>
<dbReference type="Gene3D" id="3.80.10.10">
    <property type="entry name" value="Ribonuclease Inhibitor"/>
    <property type="match status" value="1"/>
</dbReference>